<gene>
    <name evidence="2" type="ORF">N790_09360</name>
</gene>
<feature type="chain" id="PRO_5001870691" evidence="1">
    <location>
        <begin position="23"/>
        <end position="216"/>
    </location>
</feature>
<evidence type="ECO:0000313" key="3">
    <source>
        <dbReference type="Proteomes" id="UP000029392"/>
    </source>
</evidence>
<dbReference type="Proteomes" id="UP000029392">
    <property type="component" value="Unassembled WGS sequence"/>
</dbReference>
<dbReference type="STRING" id="1384054.N790_09360"/>
<organism evidence="2 3">
    <name type="scientific">Arenimonas malthae CC-JY-1</name>
    <dbReference type="NCBI Taxonomy" id="1384054"/>
    <lineage>
        <taxon>Bacteria</taxon>
        <taxon>Pseudomonadati</taxon>
        <taxon>Pseudomonadota</taxon>
        <taxon>Gammaproteobacteria</taxon>
        <taxon>Lysobacterales</taxon>
        <taxon>Lysobacteraceae</taxon>
        <taxon>Arenimonas</taxon>
    </lineage>
</organism>
<dbReference type="RefSeq" id="WP_043804046.1">
    <property type="nucleotide sequence ID" value="NZ_AVCH01000177.1"/>
</dbReference>
<comment type="caution">
    <text evidence="2">The sequence shown here is derived from an EMBL/GenBank/DDBJ whole genome shotgun (WGS) entry which is preliminary data.</text>
</comment>
<dbReference type="PROSITE" id="PS51257">
    <property type="entry name" value="PROKAR_LIPOPROTEIN"/>
    <property type="match status" value="1"/>
</dbReference>
<protein>
    <submittedName>
        <fullName evidence="2">Uncharacterized protein</fullName>
    </submittedName>
</protein>
<evidence type="ECO:0000256" key="1">
    <source>
        <dbReference type="SAM" id="SignalP"/>
    </source>
</evidence>
<dbReference type="EMBL" id="AVCH01000177">
    <property type="protein sequence ID" value="KFN45763.1"/>
    <property type="molecule type" value="Genomic_DNA"/>
</dbReference>
<sequence length="216" mass="22688">MSFNKTPLALALAALLALGGCAGGDDADVSEDTEEVALEDSGDGYADDGETMNEDGEEAPALLLTADNLDDLELGLVKENEGLQAALDKLAEADTDAGKLMALGEIDMEAIDAEAADAADVSADEYSMLKDQLFEVLGAIEMREMMAKQVSDSDTTGMDEATRAEAEKNMAEMMAGVPDPFDGMDPALAEALRAKQSRLAELRAQNIGLLFKFIGG</sequence>
<reference evidence="2 3" key="1">
    <citation type="submission" date="2013-09" db="EMBL/GenBank/DDBJ databases">
        <title>Genome sequencing of Arenimonas malthae.</title>
        <authorList>
            <person name="Chen F."/>
            <person name="Wang G."/>
        </authorList>
    </citation>
    <scope>NUCLEOTIDE SEQUENCE [LARGE SCALE GENOMIC DNA]</scope>
    <source>
        <strain evidence="2 3">CC-JY-1</strain>
    </source>
</reference>
<evidence type="ECO:0000313" key="2">
    <source>
        <dbReference type="EMBL" id="KFN45763.1"/>
    </source>
</evidence>
<dbReference type="AlphaFoldDB" id="A0A091AZL1"/>
<keyword evidence="1" id="KW-0732">Signal</keyword>
<keyword evidence="3" id="KW-1185">Reference proteome</keyword>
<accession>A0A091AZL1</accession>
<proteinExistence type="predicted"/>
<name>A0A091AZL1_9GAMM</name>
<feature type="signal peptide" evidence="1">
    <location>
        <begin position="1"/>
        <end position="22"/>
    </location>
</feature>
<dbReference type="PATRIC" id="fig|1384054.3.peg.1985"/>